<evidence type="ECO:0000313" key="2">
    <source>
        <dbReference type="Proteomes" id="UP001197827"/>
    </source>
</evidence>
<evidence type="ECO:0000313" key="1">
    <source>
        <dbReference type="EMBL" id="MCB8562096.1"/>
    </source>
</evidence>
<proteinExistence type="predicted"/>
<name>A0AAW4VJW0_9FIRM</name>
<protein>
    <submittedName>
        <fullName evidence="1">Uncharacterized protein</fullName>
    </submittedName>
</protein>
<sequence>MAKLKVIRNMIDKNTGVVRYAGDVFEANDANRIKELLDAKVVEEIKENKPNK</sequence>
<comment type="caution">
    <text evidence="1">The sequence shown here is derived from an EMBL/GenBank/DDBJ whole genome shotgun (WGS) entry which is preliminary data.</text>
</comment>
<accession>A0AAW4VJW0</accession>
<dbReference type="EMBL" id="JAJDKQ010000016">
    <property type="protein sequence ID" value="MCB8562096.1"/>
    <property type="molecule type" value="Genomic_DNA"/>
</dbReference>
<dbReference type="AlphaFoldDB" id="A0AAW4VJW0"/>
<dbReference type="Proteomes" id="UP001197827">
    <property type="component" value="Unassembled WGS sequence"/>
</dbReference>
<reference evidence="1" key="1">
    <citation type="submission" date="2021-10" db="EMBL/GenBank/DDBJ databases">
        <title>Collection of gut derived symbiotic bacterial strains cultured from healthy donors.</title>
        <authorList>
            <person name="Lin H."/>
            <person name="Littmann E."/>
            <person name="Kohout C."/>
            <person name="Pamer E.G."/>
        </authorList>
    </citation>
    <scope>NUCLEOTIDE SEQUENCE</scope>
    <source>
        <strain evidence="1">DFI.5.2</strain>
    </source>
</reference>
<dbReference type="RefSeq" id="WP_227408548.1">
    <property type="nucleotide sequence ID" value="NZ_JAJDKQ010000016.1"/>
</dbReference>
<organism evidence="1 2">
    <name type="scientific">Faecalibacillus intestinalis</name>
    <dbReference type="NCBI Taxonomy" id="1982626"/>
    <lineage>
        <taxon>Bacteria</taxon>
        <taxon>Bacillati</taxon>
        <taxon>Bacillota</taxon>
        <taxon>Erysipelotrichia</taxon>
        <taxon>Erysipelotrichales</taxon>
        <taxon>Coprobacillaceae</taxon>
        <taxon>Faecalibacillus</taxon>
    </lineage>
</organism>
<gene>
    <name evidence="1" type="ORF">LJD74_08825</name>
</gene>